<accession>A0A7S4NJ79</accession>
<feature type="transmembrane region" description="Helical" evidence="2">
    <location>
        <begin position="27"/>
        <end position="45"/>
    </location>
</feature>
<keyword evidence="2" id="KW-1133">Transmembrane helix</keyword>
<reference evidence="3" key="1">
    <citation type="submission" date="2021-01" db="EMBL/GenBank/DDBJ databases">
        <authorList>
            <person name="Corre E."/>
            <person name="Pelletier E."/>
            <person name="Niang G."/>
            <person name="Scheremetjew M."/>
            <person name="Finn R."/>
            <person name="Kale V."/>
            <person name="Holt S."/>
            <person name="Cochrane G."/>
            <person name="Meng A."/>
            <person name="Brown T."/>
            <person name="Cohen L."/>
        </authorList>
    </citation>
    <scope>NUCLEOTIDE SEQUENCE</scope>
    <source>
        <strain evidence="3">Isolate 1302-5</strain>
    </source>
</reference>
<evidence type="ECO:0000256" key="2">
    <source>
        <dbReference type="SAM" id="Phobius"/>
    </source>
</evidence>
<name>A0A7S4NJ79_9STRA</name>
<feature type="region of interest" description="Disordered" evidence="1">
    <location>
        <begin position="141"/>
        <end position="194"/>
    </location>
</feature>
<evidence type="ECO:0000313" key="3">
    <source>
        <dbReference type="EMBL" id="CAE2289760.1"/>
    </source>
</evidence>
<feature type="compositionally biased region" description="Basic and acidic residues" evidence="1">
    <location>
        <begin position="145"/>
        <end position="161"/>
    </location>
</feature>
<proteinExistence type="predicted"/>
<protein>
    <submittedName>
        <fullName evidence="3">Uncharacterized protein</fullName>
    </submittedName>
</protein>
<keyword evidence="2" id="KW-0812">Transmembrane</keyword>
<dbReference type="AlphaFoldDB" id="A0A7S4NJ79"/>
<keyword evidence="2" id="KW-0472">Membrane</keyword>
<feature type="region of interest" description="Disordered" evidence="1">
    <location>
        <begin position="55"/>
        <end position="116"/>
    </location>
</feature>
<evidence type="ECO:0000256" key="1">
    <source>
        <dbReference type="SAM" id="MobiDB-lite"/>
    </source>
</evidence>
<organism evidence="3">
    <name type="scientific">Odontella aurita</name>
    <dbReference type="NCBI Taxonomy" id="265563"/>
    <lineage>
        <taxon>Eukaryota</taxon>
        <taxon>Sar</taxon>
        <taxon>Stramenopiles</taxon>
        <taxon>Ochrophyta</taxon>
        <taxon>Bacillariophyta</taxon>
        <taxon>Mediophyceae</taxon>
        <taxon>Biddulphiophycidae</taxon>
        <taxon>Eupodiscales</taxon>
        <taxon>Odontellaceae</taxon>
        <taxon>Odontella</taxon>
    </lineage>
</organism>
<gene>
    <name evidence="3" type="ORF">OAUR00152_LOCUS42448</name>
</gene>
<dbReference type="EMBL" id="HBKQ01062281">
    <property type="protein sequence ID" value="CAE2289760.1"/>
    <property type="molecule type" value="Transcribed_RNA"/>
</dbReference>
<feature type="compositionally biased region" description="Basic and acidic residues" evidence="1">
    <location>
        <begin position="55"/>
        <end position="81"/>
    </location>
</feature>
<sequence>MDVGAAPDTASDGGAVEWQRATNGESGNTALLFAAVVLICAYYFYNYARRDERKDGIAGRGGRSKDEAMARARELQQERLQGKVASSKAAPGAEKRSTPFAVKSSTSGGIASEADALRRQREAAEAKRKLLEIKKKKRQAYLRRKKEEEEKEEKRRKDRELGPGWQYRESGGRGGGVGLNAMDPGADSSSGGYKATKRCVKRGGCVGLVSTR</sequence>